<dbReference type="InterPro" id="IPR006059">
    <property type="entry name" value="SBP"/>
</dbReference>
<dbReference type="AlphaFoldDB" id="A0A1C3J897"/>
<keyword evidence="3 4" id="KW-0732">Signal</keyword>
<dbReference type="SUPFAM" id="SSF53850">
    <property type="entry name" value="Periplasmic binding protein-like II"/>
    <property type="match status" value="1"/>
</dbReference>
<accession>A0A1C3J897</accession>
<organism evidence="5 6">
    <name type="scientific">Vibrio celticus</name>
    <dbReference type="NCBI Taxonomy" id="446372"/>
    <lineage>
        <taxon>Bacteria</taxon>
        <taxon>Pseudomonadati</taxon>
        <taxon>Pseudomonadota</taxon>
        <taxon>Gammaproteobacteria</taxon>
        <taxon>Vibrionales</taxon>
        <taxon>Vibrionaceae</taxon>
        <taxon>Vibrio</taxon>
    </lineage>
</organism>
<dbReference type="GO" id="GO:0042956">
    <property type="term" value="P:maltodextrin transmembrane transport"/>
    <property type="evidence" value="ECO:0007669"/>
    <property type="project" value="TreeGrafter"/>
</dbReference>
<dbReference type="GO" id="GO:1901982">
    <property type="term" value="F:maltose binding"/>
    <property type="evidence" value="ECO:0007669"/>
    <property type="project" value="TreeGrafter"/>
</dbReference>
<comment type="similarity">
    <text evidence="1">Belongs to the bacterial solute-binding protein 1 family.</text>
</comment>
<keyword evidence="6" id="KW-1185">Reference proteome</keyword>
<dbReference type="Pfam" id="PF13416">
    <property type="entry name" value="SBP_bac_8"/>
    <property type="match status" value="1"/>
</dbReference>
<dbReference type="GO" id="GO:0055052">
    <property type="term" value="C:ATP-binding cassette (ABC) transporter complex, substrate-binding subunit-containing"/>
    <property type="evidence" value="ECO:0007669"/>
    <property type="project" value="TreeGrafter"/>
</dbReference>
<evidence type="ECO:0000313" key="6">
    <source>
        <dbReference type="Proteomes" id="UP000092819"/>
    </source>
</evidence>
<evidence type="ECO:0000256" key="4">
    <source>
        <dbReference type="SAM" id="SignalP"/>
    </source>
</evidence>
<dbReference type="PANTHER" id="PTHR30061">
    <property type="entry name" value="MALTOSE-BINDING PERIPLASMIC PROTEIN"/>
    <property type="match status" value="1"/>
</dbReference>
<dbReference type="Gene3D" id="3.40.190.10">
    <property type="entry name" value="Periplasmic binding protein-like II"/>
    <property type="match status" value="2"/>
</dbReference>
<dbReference type="RefSeq" id="WP_065675167.1">
    <property type="nucleotide sequence ID" value="NZ_AP025463.1"/>
</dbReference>
<proteinExistence type="inferred from homology"/>
<feature type="chain" id="PRO_5008676460" evidence="4">
    <location>
        <begin position="18"/>
        <end position="382"/>
    </location>
</feature>
<gene>
    <name evidence="5" type="ORF">VCE7224_00059</name>
</gene>
<feature type="signal peptide" evidence="4">
    <location>
        <begin position="1"/>
        <end position="17"/>
    </location>
</feature>
<protein>
    <submittedName>
        <fullName evidence="5">Maltose ABC transporter periplasmic protein</fullName>
    </submittedName>
</protein>
<dbReference type="GO" id="GO:0015768">
    <property type="term" value="P:maltose transport"/>
    <property type="evidence" value="ECO:0007669"/>
    <property type="project" value="TreeGrafter"/>
</dbReference>
<reference evidence="6" key="1">
    <citation type="submission" date="2016-06" db="EMBL/GenBank/DDBJ databases">
        <authorList>
            <person name="Rodrigo-Torres L."/>
            <person name="Arahal D.R."/>
        </authorList>
    </citation>
    <scope>NUCLEOTIDE SEQUENCE [LARGE SCALE GENOMIC DNA]</scope>
    <source>
        <strain evidence="6">CECT 7224</strain>
    </source>
</reference>
<dbReference type="Proteomes" id="UP000092819">
    <property type="component" value="Unassembled WGS sequence"/>
</dbReference>
<evidence type="ECO:0000256" key="3">
    <source>
        <dbReference type="ARBA" id="ARBA00022729"/>
    </source>
</evidence>
<name>A0A1C3J897_9VIBR</name>
<sequence length="382" mass="43649">MRLLSLFAMLFPAVACSSTLEIWAGINYETADYVKEHIEAMTDHRVEIRSFDVNSIRSELLVADPRDNTFPDAIWVPSDFLGLTEYIELATLPEAWVDTQRYEKKALDAVVINGELKALPVGIGNQVVLYSIKPQAQVVTWESLIERSDQSDQVSVLFPNPNMYFYLAFYQLFSEDLLSSNNINGEGLVAIFDFIDMLQQKKVIESSCSDICARQRFINGEVEFLIDGDWAFSELDAAFGRDLYINSLPTYRGESMSSFSGAKIFAVTEKGMKNPDKKLALKEVIQYLQSNSFTYLAHSSAMVSPFYEVNQRRVKEGNQTFSNMYDEFQASQMMSSDYKMAIVWEASARAYQRYKSGMPKSELHKFYNGFVQYYSANMRVRD</sequence>
<dbReference type="PANTHER" id="PTHR30061:SF50">
    <property type="entry name" value="MALTOSE_MALTODEXTRIN-BINDING PERIPLASMIC PROTEIN"/>
    <property type="match status" value="1"/>
</dbReference>
<evidence type="ECO:0000256" key="2">
    <source>
        <dbReference type="ARBA" id="ARBA00022448"/>
    </source>
</evidence>
<dbReference type="EMBL" id="FLQZ01000001">
    <property type="protein sequence ID" value="SBT11343.1"/>
    <property type="molecule type" value="Genomic_DNA"/>
</dbReference>
<keyword evidence="2" id="KW-0813">Transport</keyword>
<evidence type="ECO:0000256" key="1">
    <source>
        <dbReference type="ARBA" id="ARBA00008520"/>
    </source>
</evidence>
<evidence type="ECO:0000313" key="5">
    <source>
        <dbReference type="EMBL" id="SBT11343.1"/>
    </source>
</evidence>